<proteinExistence type="predicted"/>
<dbReference type="GO" id="GO:0046421">
    <property type="term" value="F:methylisocitrate lyase activity"/>
    <property type="evidence" value="ECO:0007669"/>
    <property type="project" value="UniProtKB-EC"/>
</dbReference>
<dbReference type="PANTHER" id="PTHR42905">
    <property type="entry name" value="PHOSPHOENOLPYRUVATE CARBOXYLASE"/>
    <property type="match status" value="1"/>
</dbReference>
<sequence>MLVAIASSRSPLGHSYQVPIIADADTGFGSPINVVRTVSVYINSNVAAFHIEDQVLAKRCGHLENKALVSVDEWVTRIRAASLTRIQMGRDIVIIARTDALQSFGYDEALRRSRAAVDAGADVAFLEGFRTREEARQFCKDMFPTPVLLNMVPGGVSPLLTVNEAKELGAKIMIYPLLALTPVYNAVTAAARVLKKPGETESLPDGTSGGIRDIFGVCAMQECVQVDEKVGCQDYKAGI</sequence>
<evidence type="ECO:0000256" key="1">
    <source>
        <dbReference type="ARBA" id="ARBA00001050"/>
    </source>
</evidence>
<dbReference type="AlphaFoldDB" id="A0AA38XZ83"/>
<dbReference type="InterPro" id="IPR039556">
    <property type="entry name" value="ICL/PEPM"/>
</dbReference>
<evidence type="ECO:0000313" key="2">
    <source>
        <dbReference type="EMBL" id="KAJ9630036.1"/>
    </source>
</evidence>
<gene>
    <name evidence="2" type="ORF">H2204_008840</name>
</gene>
<dbReference type="InterPro" id="IPR040442">
    <property type="entry name" value="Pyrv_kinase-like_dom_sf"/>
</dbReference>
<dbReference type="SUPFAM" id="SSF51621">
    <property type="entry name" value="Phosphoenolpyruvate/pyruvate domain"/>
    <property type="match status" value="1"/>
</dbReference>
<dbReference type="Pfam" id="PF13714">
    <property type="entry name" value="PEP_mutase"/>
    <property type="match status" value="1"/>
</dbReference>
<comment type="catalytic activity">
    <reaction evidence="1">
        <text>(2S,3R)-3-hydroxybutane-1,2,3-tricarboxylate = pyruvate + succinate</text>
        <dbReference type="Rhea" id="RHEA:16809"/>
        <dbReference type="ChEBI" id="CHEBI:15361"/>
        <dbReference type="ChEBI" id="CHEBI:30031"/>
        <dbReference type="ChEBI" id="CHEBI:57429"/>
        <dbReference type="EC" id="4.1.3.30"/>
    </reaction>
</comment>
<keyword evidence="3" id="KW-1185">Reference proteome</keyword>
<name>A0AA38XZ83_9EURO</name>
<organism evidence="2 3">
    <name type="scientific">Knufia peltigerae</name>
    <dbReference type="NCBI Taxonomy" id="1002370"/>
    <lineage>
        <taxon>Eukaryota</taxon>
        <taxon>Fungi</taxon>
        <taxon>Dikarya</taxon>
        <taxon>Ascomycota</taxon>
        <taxon>Pezizomycotina</taxon>
        <taxon>Eurotiomycetes</taxon>
        <taxon>Chaetothyriomycetidae</taxon>
        <taxon>Chaetothyriales</taxon>
        <taxon>Trichomeriaceae</taxon>
        <taxon>Knufia</taxon>
    </lineage>
</organism>
<reference evidence="2" key="1">
    <citation type="submission" date="2022-10" db="EMBL/GenBank/DDBJ databases">
        <title>Culturing micro-colonial fungi from biological soil crusts in the Mojave desert and describing Neophaeococcomyces mojavensis, and introducing the new genera and species Taxawa tesnikishii.</title>
        <authorList>
            <person name="Kurbessoian T."/>
            <person name="Stajich J.E."/>
        </authorList>
    </citation>
    <scope>NUCLEOTIDE SEQUENCE</scope>
    <source>
        <strain evidence="2">TK_35</strain>
    </source>
</reference>
<dbReference type="Gene3D" id="3.20.20.60">
    <property type="entry name" value="Phosphoenolpyruvate-binding domains"/>
    <property type="match status" value="1"/>
</dbReference>
<protein>
    <recommendedName>
        <fullName evidence="4">Phosphoenolpyruvate/pyruvate domain-containing protein</fullName>
    </recommendedName>
</protein>
<dbReference type="EMBL" id="JAPDRN010000066">
    <property type="protein sequence ID" value="KAJ9630036.1"/>
    <property type="molecule type" value="Genomic_DNA"/>
</dbReference>
<evidence type="ECO:0000313" key="3">
    <source>
        <dbReference type="Proteomes" id="UP001172681"/>
    </source>
</evidence>
<dbReference type="CDD" id="cd00377">
    <property type="entry name" value="ICL_PEPM"/>
    <property type="match status" value="1"/>
</dbReference>
<accession>A0AA38XZ83</accession>
<comment type="caution">
    <text evidence="2">The sequence shown here is derived from an EMBL/GenBank/DDBJ whole genome shotgun (WGS) entry which is preliminary data.</text>
</comment>
<dbReference type="PANTHER" id="PTHR42905:SF2">
    <property type="entry name" value="PHOSPHOENOLPYRUVATE CARBOXYLASE FAMILY PROTEIN"/>
    <property type="match status" value="1"/>
</dbReference>
<dbReference type="InterPro" id="IPR015813">
    <property type="entry name" value="Pyrv/PenolPyrv_kinase-like_dom"/>
</dbReference>
<dbReference type="Proteomes" id="UP001172681">
    <property type="component" value="Unassembled WGS sequence"/>
</dbReference>
<dbReference type="InterPro" id="IPR018523">
    <property type="entry name" value="Isocitrate_lyase_ph_CS"/>
</dbReference>
<dbReference type="PROSITE" id="PS00161">
    <property type="entry name" value="ISOCITRATE_LYASE"/>
    <property type="match status" value="1"/>
</dbReference>
<evidence type="ECO:0008006" key="4">
    <source>
        <dbReference type="Google" id="ProtNLM"/>
    </source>
</evidence>